<evidence type="ECO:0000256" key="1">
    <source>
        <dbReference type="ARBA" id="ARBA00004496"/>
    </source>
</evidence>
<evidence type="ECO:0000256" key="7">
    <source>
        <dbReference type="SAM" id="MobiDB-lite"/>
    </source>
</evidence>
<feature type="compositionally biased region" description="Basic residues" evidence="7">
    <location>
        <begin position="223"/>
        <end position="240"/>
    </location>
</feature>
<keyword evidence="6" id="KW-0687">Ribonucleoprotein</keyword>
<comment type="subcellular location">
    <subcellularLocation>
        <location evidence="1">Cytoplasm</location>
    </subcellularLocation>
</comment>
<keyword evidence="3" id="KW-0963">Cytoplasm</keyword>
<dbReference type="PRINTS" id="PR00058">
    <property type="entry name" value="RIBOSOMALL5"/>
</dbReference>
<feature type="region of interest" description="Disordered" evidence="7">
    <location>
        <begin position="202"/>
        <end position="262"/>
    </location>
</feature>
<gene>
    <name evidence="10" type="ORF">PLOB_00010747</name>
</gene>
<dbReference type="EMBL" id="CALNXK010000156">
    <property type="protein sequence ID" value="CAH3170497.1"/>
    <property type="molecule type" value="Genomic_DNA"/>
</dbReference>
<evidence type="ECO:0000256" key="5">
    <source>
        <dbReference type="ARBA" id="ARBA00022980"/>
    </source>
</evidence>
<evidence type="ECO:0000313" key="10">
    <source>
        <dbReference type="EMBL" id="CAH3170497.1"/>
    </source>
</evidence>
<dbReference type="Pfam" id="PF17144">
    <property type="entry name" value="Ribosomal_L5e"/>
    <property type="match status" value="1"/>
</dbReference>
<comment type="similarity">
    <text evidence="2">Belongs to the universal ribosomal protein uL18 family.</text>
</comment>
<dbReference type="PANTHER" id="PTHR23410:SF12">
    <property type="entry name" value="LARGE RIBOSOMAL SUBUNIT PROTEIN UL18"/>
    <property type="match status" value="1"/>
</dbReference>
<feature type="compositionally biased region" description="Basic and acidic residues" evidence="7">
    <location>
        <begin position="202"/>
        <end position="221"/>
    </location>
</feature>
<evidence type="ECO:0000259" key="9">
    <source>
        <dbReference type="Pfam" id="PF14204"/>
    </source>
</evidence>
<accession>A0ABN8QXR0</accession>
<dbReference type="Gene3D" id="3.30.420.100">
    <property type="match status" value="1"/>
</dbReference>
<proteinExistence type="inferred from homology"/>
<protein>
    <recommendedName>
        <fullName evidence="9">Large ribosomal subunit protein uL18 C-terminal eukaryotes domain-containing protein</fullName>
    </recommendedName>
</protein>
<feature type="domain" description="Large ribosomal subunit protein uL18 C-terminal eukaryotes" evidence="9">
    <location>
        <begin position="194"/>
        <end position="246"/>
    </location>
</feature>
<keyword evidence="8" id="KW-0732">Signal</keyword>
<feature type="compositionally biased region" description="Acidic residues" evidence="7">
    <location>
        <begin position="251"/>
        <end position="262"/>
    </location>
</feature>
<dbReference type="InterPro" id="IPR005485">
    <property type="entry name" value="Rbsml_uL18_euk_arch"/>
</dbReference>
<evidence type="ECO:0000256" key="4">
    <source>
        <dbReference type="ARBA" id="ARBA00022730"/>
    </source>
</evidence>
<feature type="chain" id="PRO_5047120421" description="Large ribosomal subunit protein uL18 C-terminal eukaryotes domain-containing protein" evidence="8">
    <location>
        <begin position="19"/>
        <end position="262"/>
    </location>
</feature>
<sequence length="262" mass="29822">MLTILFVIIRCYCCGVELLSLPQRAAYFSYLNSKSEALEGSLSSNSTFAVSRKQTEFYKALLWQSQLLTKLNLNEIYTGTEEVNGDEYNVESVEGSPGAFRAFLDVGLARTTTGARVFGALKGAVDGGLDIPHSMKRFPGYDSESKEFNAEVHRNHIFGQHVANYMKELRDEDEEAYKKQFSQYIKNGVDPDQMEEMYKKAHAAIRESPEAKPAPKKDVQPKRFNRKKMSLQQRKARVAQKKAYFLKQQGDDEADEEEDDEE</sequence>
<keyword evidence="4" id="KW-0699">rRNA-binding</keyword>
<evidence type="ECO:0000256" key="2">
    <source>
        <dbReference type="ARBA" id="ARBA00007116"/>
    </source>
</evidence>
<evidence type="ECO:0000313" key="11">
    <source>
        <dbReference type="Proteomes" id="UP001159405"/>
    </source>
</evidence>
<comment type="caution">
    <text evidence="10">The sequence shown here is derived from an EMBL/GenBank/DDBJ whole genome shotgun (WGS) entry which is preliminary data.</text>
</comment>
<evidence type="ECO:0000256" key="8">
    <source>
        <dbReference type="SAM" id="SignalP"/>
    </source>
</evidence>
<keyword evidence="5" id="KW-0689">Ribosomal protein</keyword>
<name>A0ABN8QXR0_9CNID</name>
<keyword evidence="11" id="KW-1185">Reference proteome</keyword>
<evidence type="ECO:0000256" key="3">
    <source>
        <dbReference type="ARBA" id="ARBA00022490"/>
    </source>
</evidence>
<reference evidence="10 11" key="1">
    <citation type="submission" date="2022-05" db="EMBL/GenBank/DDBJ databases">
        <authorList>
            <consortium name="Genoscope - CEA"/>
            <person name="William W."/>
        </authorList>
    </citation>
    <scope>NUCLEOTIDE SEQUENCE [LARGE SCALE GENOMIC DNA]</scope>
</reference>
<dbReference type="SUPFAM" id="SSF53137">
    <property type="entry name" value="Translational machinery components"/>
    <property type="match status" value="1"/>
</dbReference>
<keyword evidence="4" id="KW-0694">RNA-binding</keyword>
<dbReference type="PANTHER" id="PTHR23410">
    <property type="entry name" value="RIBOSOMAL PROTEIN L5-RELATED"/>
    <property type="match status" value="1"/>
</dbReference>
<feature type="signal peptide" evidence="8">
    <location>
        <begin position="1"/>
        <end position="18"/>
    </location>
</feature>
<dbReference type="InterPro" id="IPR025607">
    <property type="entry name" value="Ribosomal_uL18_C_euk"/>
</dbReference>
<dbReference type="Proteomes" id="UP001159405">
    <property type="component" value="Unassembled WGS sequence"/>
</dbReference>
<organism evidence="10 11">
    <name type="scientific">Porites lobata</name>
    <dbReference type="NCBI Taxonomy" id="104759"/>
    <lineage>
        <taxon>Eukaryota</taxon>
        <taxon>Metazoa</taxon>
        <taxon>Cnidaria</taxon>
        <taxon>Anthozoa</taxon>
        <taxon>Hexacorallia</taxon>
        <taxon>Scleractinia</taxon>
        <taxon>Fungiina</taxon>
        <taxon>Poritidae</taxon>
        <taxon>Porites</taxon>
    </lineage>
</organism>
<evidence type="ECO:0000256" key="6">
    <source>
        <dbReference type="ARBA" id="ARBA00023274"/>
    </source>
</evidence>
<dbReference type="Pfam" id="PF14204">
    <property type="entry name" value="Ribosomal_L18_c"/>
    <property type="match status" value="1"/>
</dbReference>